<reference evidence="2" key="1">
    <citation type="journal article" date="2011" name="Nat. Commun.">
        <title>Effector diversification within compartments of the Leptosphaeria maculans genome affected by Repeat-Induced Point mutations.</title>
        <authorList>
            <person name="Rouxel T."/>
            <person name="Grandaubert J."/>
            <person name="Hane J.K."/>
            <person name="Hoede C."/>
            <person name="van de Wouw A.P."/>
            <person name="Couloux A."/>
            <person name="Dominguez V."/>
            <person name="Anthouard V."/>
            <person name="Bally P."/>
            <person name="Bourras S."/>
            <person name="Cozijnsen A.J."/>
            <person name="Ciuffetti L.M."/>
            <person name="Degrave A."/>
            <person name="Dilmaghani A."/>
            <person name="Duret L."/>
            <person name="Fudal I."/>
            <person name="Goodwin S.B."/>
            <person name="Gout L."/>
            <person name="Glaser N."/>
            <person name="Linglin J."/>
            <person name="Kema G.H.J."/>
            <person name="Lapalu N."/>
            <person name="Lawrence C.B."/>
            <person name="May K."/>
            <person name="Meyer M."/>
            <person name="Ollivier B."/>
            <person name="Poulain J."/>
            <person name="Schoch C.L."/>
            <person name="Simon A."/>
            <person name="Spatafora J.W."/>
            <person name="Stachowiak A."/>
            <person name="Turgeon B.G."/>
            <person name="Tyler B.M."/>
            <person name="Vincent D."/>
            <person name="Weissenbach J."/>
            <person name="Amselem J."/>
            <person name="Quesneville H."/>
            <person name="Oliver R.P."/>
            <person name="Wincker P."/>
            <person name="Balesdent M.-H."/>
            <person name="Howlett B.J."/>
        </authorList>
    </citation>
    <scope>NUCLEOTIDE SEQUENCE [LARGE SCALE GENOMIC DNA]</scope>
    <source>
        <strain evidence="2">JN3 / isolate v23.1.3 / race Av1-4-5-6-7-8</strain>
    </source>
</reference>
<organism evidence="2">
    <name type="scientific">Leptosphaeria maculans (strain JN3 / isolate v23.1.3 / race Av1-4-5-6-7-8)</name>
    <name type="common">Blackleg fungus</name>
    <name type="synonym">Phoma lingam</name>
    <dbReference type="NCBI Taxonomy" id="985895"/>
    <lineage>
        <taxon>Eukaryota</taxon>
        <taxon>Fungi</taxon>
        <taxon>Dikarya</taxon>
        <taxon>Ascomycota</taxon>
        <taxon>Pezizomycotina</taxon>
        <taxon>Dothideomycetes</taxon>
        <taxon>Pleosporomycetidae</taxon>
        <taxon>Pleosporales</taxon>
        <taxon>Pleosporineae</taxon>
        <taxon>Leptosphaeriaceae</taxon>
        <taxon>Plenodomus</taxon>
        <taxon>Plenodomus lingam/Leptosphaeria maculans species complex</taxon>
    </lineage>
</organism>
<keyword evidence="2" id="KW-1185">Reference proteome</keyword>
<dbReference type="EMBL" id="FP929083">
    <property type="protein sequence ID" value="CBX91781.1"/>
    <property type="molecule type" value="Genomic_DNA"/>
</dbReference>
<dbReference type="Proteomes" id="UP000002668">
    <property type="component" value="Genome"/>
</dbReference>
<accession>E5R450</accession>
<dbReference type="InParanoid" id="E5R450"/>
<proteinExistence type="predicted"/>
<dbReference type="VEuPathDB" id="FungiDB:LEMA_uP044870.1"/>
<sequence>MDRMRAVTMVGCQPVKGRKSIRVKYGPVIASIIKPRLASWLELSH</sequence>
<evidence type="ECO:0000313" key="2">
    <source>
        <dbReference type="Proteomes" id="UP000002668"/>
    </source>
</evidence>
<protein>
    <submittedName>
        <fullName evidence="1">Predicted protein</fullName>
    </submittedName>
</protein>
<gene>
    <name evidence="1" type="ORF">LEMA_uP044870.1</name>
</gene>
<evidence type="ECO:0000313" key="1">
    <source>
        <dbReference type="EMBL" id="CBX91781.1"/>
    </source>
</evidence>
<name>E5R450_LEPMJ</name>
<dbReference type="HOGENOM" id="CLU_3207758_0_0_1"/>
<dbReference type="AlphaFoldDB" id="E5R450"/>